<keyword evidence="2" id="KW-1185">Reference proteome</keyword>
<dbReference type="RefSeq" id="WP_208213716.1">
    <property type="nucleotide sequence ID" value="NZ_CP074404.1"/>
</dbReference>
<name>A0ABS3SJT5_9CELL</name>
<organism evidence="1 2">
    <name type="scientific">Cellulomonas fengjieae</name>
    <dbReference type="NCBI Taxonomy" id="2819978"/>
    <lineage>
        <taxon>Bacteria</taxon>
        <taxon>Bacillati</taxon>
        <taxon>Actinomycetota</taxon>
        <taxon>Actinomycetes</taxon>
        <taxon>Micrococcales</taxon>
        <taxon>Cellulomonadaceae</taxon>
        <taxon>Cellulomonas</taxon>
    </lineage>
</organism>
<accession>A0ABS3SJT5</accession>
<reference evidence="1 2" key="1">
    <citation type="submission" date="2021-03" db="EMBL/GenBank/DDBJ databases">
        <title>novel species in genus Cellulomonas.</title>
        <authorList>
            <person name="Zhang G."/>
        </authorList>
    </citation>
    <scope>NUCLEOTIDE SEQUENCE [LARGE SCALE GENOMIC DNA]</scope>
    <source>
        <strain evidence="2">zg-ZUI188</strain>
    </source>
</reference>
<dbReference type="EMBL" id="JAGFBM010000008">
    <property type="protein sequence ID" value="MBO3085922.1"/>
    <property type="molecule type" value="Genomic_DNA"/>
</dbReference>
<comment type="caution">
    <text evidence="1">The sequence shown here is derived from an EMBL/GenBank/DDBJ whole genome shotgun (WGS) entry which is preliminary data.</text>
</comment>
<evidence type="ECO:0008006" key="3">
    <source>
        <dbReference type="Google" id="ProtNLM"/>
    </source>
</evidence>
<sequence length="296" mass="28862">MTIGLPRRAAAVAVAGAITGAVRGVLDARAPGGHARWTRTNHRGEPISLLGGPAAAAGLLVGGLVGAGSASSRVALTVATASGAAFGLVDDLGEDATARRKGLRGHLGALARGELTTGGLKVLGIGAGALVAAAAATPVHRPDGSRRATAGWLADVVASGALIASSANLLNLLDLRPGRALKAATAVAAPLAVGCGAGSGAASAVLGVVGAAIEQDLAEADMLGDGGANALGATLGTAVVLGAPRPVRLASLAVVLALTFASEKVSFTRVIERTPVLRTVDSWGRRPVDPPVDRSA</sequence>
<protein>
    <recommendedName>
        <fullName evidence="3">Glycosyl transferase</fullName>
    </recommendedName>
</protein>
<gene>
    <name evidence="1" type="ORF">J4035_14860</name>
</gene>
<proteinExistence type="predicted"/>
<evidence type="ECO:0000313" key="1">
    <source>
        <dbReference type="EMBL" id="MBO3085922.1"/>
    </source>
</evidence>
<evidence type="ECO:0000313" key="2">
    <source>
        <dbReference type="Proteomes" id="UP000678317"/>
    </source>
</evidence>
<dbReference type="Proteomes" id="UP000678317">
    <property type="component" value="Unassembled WGS sequence"/>
</dbReference>